<accession>A0A438MZ06</accession>
<feature type="region of interest" description="Disordered" evidence="1">
    <location>
        <begin position="33"/>
        <end position="63"/>
    </location>
</feature>
<dbReference type="AlphaFoldDB" id="A0A438MZ06"/>
<gene>
    <name evidence="3" type="ORF">B0A52_08728</name>
</gene>
<dbReference type="PANTHER" id="PTHR12673:SF159">
    <property type="entry name" value="LD03170P"/>
    <property type="match status" value="1"/>
</dbReference>
<feature type="domain" description="DH" evidence="2">
    <location>
        <begin position="245"/>
        <end position="502"/>
    </location>
</feature>
<comment type="caution">
    <text evidence="3">The sequence shown here is derived from an EMBL/GenBank/DDBJ whole genome shotgun (WGS) entry which is preliminary data.</text>
</comment>
<dbReference type="PROSITE" id="PS50010">
    <property type="entry name" value="DH_2"/>
    <property type="match status" value="1"/>
</dbReference>
<reference evidence="3 4" key="1">
    <citation type="submission" date="2017-03" db="EMBL/GenBank/DDBJ databases">
        <title>Genomes of endolithic fungi from Antarctica.</title>
        <authorList>
            <person name="Coleine C."/>
            <person name="Masonjones S."/>
            <person name="Stajich J.E."/>
        </authorList>
    </citation>
    <scope>NUCLEOTIDE SEQUENCE [LARGE SCALE GENOMIC DNA]</scope>
    <source>
        <strain evidence="3 4">CCFEE 6314</strain>
    </source>
</reference>
<proteinExistence type="predicted"/>
<name>A0A438MZ06_EXOME</name>
<dbReference type="InterPro" id="IPR035899">
    <property type="entry name" value="DBL_dom_sf"/>
</dbReference>
<evidence type="ECO:0000259" key="2">
    <source>
        <dbReference type="PROSITE" id="PS50010"/>
    </source>
</evidence>
<dbReference type="SUPFAM" id="SSF48065">
    <property type="entry name" value="DBL homology domain (DH-domain)"/>
    <property type="match status" value="1"/>
</dbReference>
<organism evidence="3 4">
    <name type="scientific">Exophiala mesophila</name>
    <name type="common">Black yeast-like fungus</name>
    <dbReference type="NCBI Taxonomy" id="212818"/>
    <lineage>
        <taxon>Eukaryota</taxon>
        <taxon>Fungi</taxon>
        <taxon>Dikarya</taxon>
        <taxon>Ascomycota</taxon>
        <taxon>Pezizomycotina</taxon>
        <taxon>Eurotiomycetes</taxon>
        <taxon>Chaetothyriomycetidae</taxon>
        <taxon>Chaetothyriales</taxon>
        <taxon>Herpotrichiellaceae</taxon>
        <taxon>Exophiala</taxon>
    </lineage>
</organism>
<dbReference type="PANTHER" id="PTHR12673">
    <property type="entry name" value="FACIOGENITAL DYSPLASIA PROTEIN"/>
    <property type="match status" value="1"/>
</dbReference>
<dbReference type="GO" id="GO:0005737">
    <property type="term" value="C:cytoplasm"/>
    <property type="evidence" value="ECO:0007669"/>
    <property type="project" value="TreeGrafter"/>
</dbReference>
<dbReference type="InterPro" id="IPR000219">
    <property type="entry name" value="DH_dom"/>
</dbReference>
<evidence type="ECO:0000256" key="1">
    <source>
        <dbReference type="SAM" id="MobiDB-lite"/>
    </source>
</evidence>
<evidence type="ECO:0000313" key="4">
    <source>
        <dbReference type="Proteomes" id="UP000288859"/>
    </source>
</evidence>
<evidence type="ECO:0000313" key="3">
    <source>
        <dbReference type="EMBL" id="RVX68219.1"/>
    </source>
</evidence>
<protein>
    <recommendedName>
        <fullName evidence="2">DH domain-containing protein</fullName>
    </recommendedName>
</protein>
<dbReference type="OrthoDB" id="8059989at2759"/>
<dbReference type="Proteomes" id="UP000288859">
    <property type="component" value="Unassembled WGS sequence"/>
</dbReference>
<dbReference type="SMART" id="SM00325">
    <property type="entry name" value="RhoGEF"/>
    <property type="match status" value="1"/>
</dbReference>
<dbReference type="Pfam" id="PF00621">
    <property type="entry name" value="RhoGEF"/>
    <property type="match status" value="1"/>
</dbReference>
<dbReference type="Gene3D" id="1.20.900.10">
    <property type="entry name" value="Dbl homology (DH) domain"/>
    <property type="match status" value="1"/>
</dbReference>
<dbReference type="EMBL" id="NAJM01000040">
    <property type="protein sequence ID" value="RVX68219.1"/>
    <property type="molecule type" value="Genomic_DNA"/>
</dbReference>
<dbReference type="GO" id="GO:0005085">
    <property type="term" value="F:guanyl-nucleotide exchange factor activity"/>
    <property type="evidence" value="ECO:0007669"/>
    <property type="project" value="InterPro"/>
</dbReference>
<feature type="compositionally biased region" description="Basic and acidic residues" evidence="1">
    <location>
        <begin position="218"/>
        <end position="228"/>
    </location>
</feature>
<feature type="region of interest" description="Disordered" evidence="1">
    <location>
        <begin position="126"/>
        <end position="161"/>
    </location>
</feature>
<feature type="region of interest" description="Disordered" evidence="1">
    <location>
        <begin position="215"/>
        <end position="236"/>
    </location>
</feature>
<feature type="region of interest" description="Disordered" evidence="1">
    <location>
        <begin position="322"/>
        <end position="349"/>
    </location>
</feature>
<sequence length="956" mass="105680">MSITPASVTENNENFDPLIPIVLPPITARSFSDQTNPNLRLPQNRKSLSCGGQSPGGPAPLDSRCVHLSAHQARQPQEHLQHQTRRPNGLQKRIRPIFATQQGPEFPSLKRTLGARTRLQATFPIFTGSESPSFPPLETTSNSTSPSEADEPAVCSQEPADSGSIHLIHKLHKKRRSTASSGFVHTVKTASLSNASLSLIPRSLRLGRSTDSSGIFGHCDRPSMDSDRPPTTSSVDDAVFSRGIKRRQIIQELIRTEESYIADLKALIYLYSTLLATATSIPNRVRSSIQKNVHDLLDMHEILLRKLHEEAFQAAARKWADTSSPRHLGSPRRHGRWRSVESSTVKKLNRDHRQTRSSIDCVDRAHGRPYLGSADPQDAANVALILKNFHTDFLIYEEYSANHSLIAHEFQKHAPRLWSTYESGIESLAKSLTALDHRSYDGRKGLTVGDLLIKPIQRLTKYPLILTDILKQTPVSDCPSAHADIEVSLQCLRNIVKIVNLAVNNRDSRIEMQRRWSLQSRLNCRQSPLDPDLVRTLGPIQLCGVLHVVWQTKAGVNGAYCLCVLFDSRLMIAIPAGCTARFDITALLRLSDIKIESASDGRGLQCHATLHTWKLCFEINGSLHEFIMSACSATEEAVWRDGLQGKFCSAKVSQADSTEVLSMVVWDLKSVGLVYGHQNGALGRKPSVQRAATVGNRAPIVQLIVRNTHNAQDLGEYRQASTSSINRSQSHMTSNRIVVLSPKRSERARLESSLADVWTRERLPYPGMIGSRGGQIIRASAGSLVRKLSLASIHAPFSRRSGSLSIASRKSYDTFAENYRTKNKASTPVFEVRKESLEEPSPAGSKAHDIPEVDTMENLVSRMIGSGNKRQPVAAGEARSLTKIDTKQGGADTRRVEDIGPEDPADVFYADDRQSLEGDEVVQASLGGKRKRWSNPIGKLRGLSAEGLRHMLYSSK</sequence>
<dbReference type="InterPro" id="IPR051092">
    <property type="entry name" value="FYVE_RhoGEF_PH"/>
</dbReference>
<feature type="compositionally biased region" description="Polar residues" evidence="1">
    <location>
        <begin position="128"/>
        <end position="147"/>
    </location>
</feature>